<feature type="domain" description="Ricin B lectin" evidence="13">
    <location>
        <begin position="481"/>
        <end position="607"/>
    </location>
</feature>
<reference evidence="14" key="1">
    <citation type="submission" date="2025-08" db="UniProtKB">
        <authorList>
            <consortium name="RefSeq"/>
        </authorList>
    </citation>
    <scope>IDENTIFICATION</scope>
</reference>
<comment type="similarity">
    <text evidence="2 12">Belongs to the glycosyltransferase 2 family. GalNAc-T subfamily.</text>
</comment>
<comment type="subcellular location">
    <subcellularLocation>
        <location evidence="1 12">Golgi apparatus membrane</location>
        <topology evidence="1 12">Single-pass type II membrane protein</topology>
    </subcellularLocation>
</comment>
<dbReference type="UniPathway" id="UPA00378"/>
<keyword evidence="12" id="KW-0328">Glycosyltransferase</keyword>
<evidence type="ECO:0000256" key="4">
    <source>
        <dbReference type="ARBA" id="ARBA00022692"/>
    </source>
</evidence>
<evidence type="ECO:0000256" key="5">
    <source>
        <dbReference type="ARBA" id="ARBA00022734"/>
    </source>
</evidence>
<dbReference type="InterPro" id="IPR029044">
    <property type="entry name" value="Nucleotide-diphossugar_trans"/>
</dbReference>
<feature type="transmembrane region" description="Helical" evidence="12">
    <location>
        <begin position="46"/>
        <end position="63"/>
    </location>
</feature>
<keyword evidence="11" id="KW-0325">Glycoprotein</keyword>
<dbReference type="Pfam" id="PF00535">
    <property type="entry name" value="Glycos_transf_2"/>
    <property type="match status" value="1"/>
</dbReference>
<keyword evidence="5 12" id="KW-0430">Lectin</keyword>
<evidence type="ECO:0000256" key="1">
    <source>
        <dbReference type="ARBA" id="ARBA00004323"/>
    </source>
</evidence>
<accession>A0A6P4EQG6</accession>
<keyword evidence="3 12" id="KW-0808">Transferase</keyword>
<dbReference type="PANTHER" id="PTHR11675">
    <property type="entry name" value="N-ACETYLGALACTOSAMINYLTRANSFERASE"/>
    <property type="match status" value="1"/>
</dbReference>
<dbReference type="SUPFAM" id="SSF50370">
    <property type="entry name" value="Ricin B-like lectins"/>
    <property type="match status" value="1"/>
</dbReference>
<dbReference type="OMA" id="SRGFFDW"/>
<dbReference type="GO" id="GO:0004653">
    <property type="term" value="F:polypeptide N-acetylgalactosaminyltransferase activity"/>
    <property type="evidence" value="ECO:0007669"/>
    <property type="project" value="TreeGrafter"/>
</dbReference>
<dbReference type="InterPro" id="IPR000772">
    <property type="entry name" value="Ricin_B_lectin"/>
</dbReference>
<dbReference type="EC" id="2.4.1.-" evidence="12"/>
<evidence type="ECO:0000256" key="2">
    <source>
        <dbReference type="ARBA" id="ARBA00005680"/>
    </source>
</evidence>
<proteinExistence type="inferred from homology"/>
<evidence type="ECO:0000256" key="11">
    <source>
        <dbReference type="ARBA" id="ARBA00023180"/>
    </source>
</evidence>
<dbReference type="Pfam" id="PF02709">
    <property type="entry name" value="Glyco_transf_7C"/>
    <property type="match status" value="1"/>
</dbReference>
<keyword evidence="6" id="KW-0735">Signal-anchor</keyword>
<keyword evidence="12" id="KW-0464">Manganese</keyword>
<dbReference type="PANTHER" id="PTHR11675:SF134">
    <property type="entry name" value="N-ACETYLGALACTOSAMINYLTRANSFERASE 4-RELATED"/>
    <property type="match status" value="1"/>
</dbReference>
<evidence type="ECO:0000256" key="3">
    <source>
        <dbReference type="ARBA" id="ARBA00022679"/>
    </source>
</evidence>
<dbReference type="PROSITE" id="PS50231">
    <property type="entry name" value="RICIN_B_LECTIN"/>
    <property type="match status" value="1"/>
</dbReference>
<dbReference type="OrthoDB" id="6159198at2759"/>
<evidence type="ECO:0000256" key="12">
    <source>
        <dbReference type="RuleBase" id="RU361242"/>
    </source>
</evidence>
<dbReference type="AlphaFoldDB" id="A0A6P4EQG6"/>
<dbReference type="Gene3D" id="2.80.10.50">
    <property type="match status" value="1"/>
</dbReference>
<keyword evidence="7 12" id="KW-1133">Transmembrane helix</keyword>
<protein>
    <recommendedName>
        <fullName evidence="12">Polypeptide N-acetylgalactosaminyltransferase</fullName>
        <ecNumber evidence="12">2.4.1.-</ecNumber>
    </recommendedName>
    <alternativeName>
        <fullName evidence="12">Protein-UDP acetylgalactosaminyltransferase</fullName>
    </alternativeName>
</protein>
<evidence type="ECO:0000313" key="14">
    <source>
        <dbReference type="RefSeq" id="XP_016980410.1"/>
    </source>
</evidence>
<evidence type="ECO:0000256" key="8">
    <source>
        <dbReference type="ARBA" id="ARBA00023034"/>
    </source>
</evidence>
<dbReference type="SUPFAM" id="SSF53448">
    <property type="entry name" value="Nucleotide-diphospho-sugar transferases"/>
    <property type="match status" value="1"/>
</dbReference>
<evidence type="ECO:0000256" key="9">
    <source>
        <dbReference type="ARBA" id="ARBA00023136"/>
    </source>
</evidence>
<keyword evidence="8 12" id="KW-0333">Golgi apparatus</keyword>
<evidence type="ECO:0000256" key="7">
    <source>
        <dbReference type="ARBA" id="ARBA00022989"/>
    </source>
</evidence>
<organism evidence="14">
    <name type="scientific">Drosophila rhopaloa</name>
    <name type="common">Fruit fly</name>
    <dbReference type="NCBI Taxonomy" id="1041015"/>
    <lineage>
        <taxon>Eukaryota</taxon>
        <taxon>Metazoa</taxon>
        <taxon>Ecdysozoa</taxon>
        <taxon>Arthropoda</taxon>
        <taxon>Hexapoda</taxon>
        <taxon>Insecta</taxon>
        <taxon>Pterygota</taxon>
        <taxon>Neoptera</taxon>
        <taxon>Endopterygota</taxon>
        <taxon>Diptera</taxon>
        <taxon>Brachycera</taxon>
        <taxon>Muscomorpha</taxon>
        <taxon>Ephydroidea</taxon>
        <taxon>Drosophilidae</taxon>
        <taxon>Drosophila</taxon>
        <taxon>Sophophora</taxon>
    </lineage>
</organism>
<dbReference type="InterPro" id="IPR001173">
    <property type="entry name" value="Glyco_trans_2-like"/>
</dbReference>
<dbReference type="GO" id="GO:0000139">
    <property type="term" value="C:Golgi membrane"/>
    <property type="evidence" value="ECO:0007669"/>
    <property type="project" value="UniProtKB-SubCell"/>
</dbReference>
<gene>
    <name evidence="14" type="primary">LOC108045553</name>
</gene>
<dbReference type="RefSeq" id="XP_016980410.1">
    <property type="nucleotide sequence ID" value="XM_017124921.1"/>
</dbReference>
<evidence type="ECO:0000259" key="13">
    <source>
        <dbReference type="SMART" id="SM00458"/>
    </source>
</evidence>
<dbReference type="Pfam" id="PF00652">
    <property type="entry name" value="Ricin_B_lectin"/>
    <property type="match status" value="1"/>
</dbReference>
<dbReference type="SMART" id="SM00458">
    <property type="entry name" value="RICIN"/>
    <property type="match status" value="1"/>
</dbReference>
<evidence type="ECO:0000256" key="10">
    <source>
        <dbReference type="ARBA" id="ARBA00023157"/>
    </source>
</evidence>
<evidence type="ECO:0000256" key="6">
    <source>
        <dbReference type="ARBA" id="ARBA00022968"/>
    </source>
</evidence>
<dbReference type="InterPro" id="IPR027791">
    <property type="entry name" value="Galactosyl_T_C"/>
</dbReference>
<dbReference type="GO" id="GO:0006493">
    <property type="term" value="P:protein O-linked glycosylation"/>
    <property type="evidence" value="ECO:0007669"/>
    <property type="project" value="TreeGrafter"/>
</dbReference>
<keyword evidence="9 12" id="KW-0472">Membrane</keyword>
<dbReference type="Gene3D" id="3.90.550.10">
    <property type="entry name" value="Spore Coat Polysaccharide Biosynthesis Protein SpsA, Chain A"/>
    <property type="match status" value="1"/>
</dbReference>
<dbReference type="CDD" id="cd02510">
    <property type="entry name" value="pp-GalNAc-T"/>
    <property type="match status" value="1"/>
</dbReference>
<dbReference type="GO" id="GO:0030246">
    <property type="term" value="F:carbohydrate binding"/>
    <property type="evidence" value="ECO:0007669"/>
    <property type="project" value="UniProtKB-KW"/>
</dbReference>
<sequence>MLSWPASVLAKTLRGLSRKLLFTVPNGCACFCDTMCLDILRQRKKVLLLLLLMASGSIFYYLYTLKLERERDANVSSTTSRLEREISDLQAVFESEVVPQLGALGRPARGNWTTEELEAIAKSQRETGYNAWLSKRISPERTLYDMRHRSCKKLKYPLEKLPSVSVVITYHNEEASVLLRTLSSLRSRTPVLLLREIILVDDGSSSVDEKLNDFLQIKFLNMVKHHRISTQVGLMQARVTGANLALADVLVFLDSHVEVTHGWLEPLLAPILTSNRTCTTPIIDTIDYETFAYRRGKPSRGFFNWQLNYIQLPLLKEEAVAMPAPHKNPIMNGGLFAIGRQWFAELGGYDKGLKIWGGEQLELSLKLWLCGGQILEVPCSRIGHLYRDGNFQIRYTDKDKNSEKKLIQRNYRRVAEVWLDELKDKVFANMPHLTVIPAGNLAEQRDLRKRLHCKPFKWFLDHLAADFLNLYPIIDPAEYATGVLQSVSSPKLCLDRTESRPGRPKLSSCSGDRVFPRSELHWTLTNHRELQSGLLCLEVRNQGMEVYIYHCHRQKGNQFWSFDPKTRQVISGQMQDSRLCLEVQPEIHAVTTGDCDPKNSKQQWKFGYQNNERLHHFWDNVKTH</sequence>
<keyword evidence="10 12" id="KW-1015">Disulfide bond</keyword>
<comment type="cofactor">
    <cofactor evidence="12">
        <name>Mn(2+)</name>
        <dbReference type="ChEBI" id="CHEBI:29035"/>
    </cofactor>
</comment>
<keyword evidence="4 12" id="KW-0812">Transmembrane</keyword>
<dbReference type="InterPro" id="IPR035992">
    <property type="entry name" value="Ricin_B-like_lectins"/>
</dbReference>
<name>A0A6P4EQG6_DRORH</name>
<dbReference type="InterPro" id="IPR045885">
    <property type="entry name" value="GalNAc-T"/>
</dbReference>
<dbReference type="RefSeq" id="XP_016980410.2">
    <property type="nucleotide sequence ID" value="XM_017124921.2"/>
</dbReference>
<comment type="pathway">
    <text evidence="12">Protein modification; protein glycosylation.</text>
</comment>